<comment type="similarity">
    <text evidence="3">Belongs to the ADIP family.</text>
</comment>
<keyword evidence="5" id="KW-0130">Cell adhesion</keyword>
<evidence type="ECO:0000256" key="1">
    <source>
        <dbReference type="ARBA" id="ARBA00004282"/>
    </source>
</evidence>
<reference evidence="11 12" key="1">
    <citation type="submission" date="2025-04" db="UniProtKB">
        <authorList>
            <consortium name="RefSeq"/>
        </authorList>
    </citation>
    <scope>IDENTIFICATION</scope>
</reference>
<dbReference type="GO" id="GO:0034451">
    <property type="term" value="C:centriolar satellite"/>
    <property type="evidence" value="ECO:0007669"/>
    <property type="project" value="TreeGrafter"/>
</dbReference>
<dbReference type="RefSeq" id="XP_024936821.1">
    <property type="nucleotide sequence ID" value="XM_025081053.1"/>
</dbReference>
<dbReference type="RefSeq" id="XP_024936819.1">
    <property type="nucleotide sequence ID" value="XM_025081051.1"/>
</dbReference>
<evidence type="ECO:0000313" key="13">
    <source>
        <dbReference type="RefSeq" id="XP_024936821.1"/>
    </source>
</evidence>
<dbReference type="RefSeq" id="XP_024936823.1">
    <property type="nucleotide sequence ID" value="XM_025081055.1"/>
</dbReference>
<evidence type="ECO:0000256" key="5">
    <source>
        <dbReference type="ARBA" id="ARBA00022889"/>
    </source>
</evidence>
<dbReference type="Proteomes" id="UP000694920">
    <property type="component" value="Unplaced"/>
</dbReference>
<comment type="subcellular location">
    <subcellularLocation>
        <location evidence="1">Cell junction</location>
    </subcellularLocation>
    <subcellularLocation>
        <location evidence="2">Cytoplasm</location>
        <location evidence="2">Cytoskeleton</location>
        <location evidence="2">Microtubule organizing center</location>
        <location evidence="2">Centrosome</location>
    </subcellularLocation>
</comment>
<proteinExistence type="inferred from homology"/>
<feature type="coiled-coil region" evidence="9">
    <location>
        <begin position="101"/>
        <end position="170"/>
    </location>
</feature>
<evidence type="ECO:0000256" key="4">
    <source>
        <dbReference type="ARBA" id="ARBA00022490"/>
    </source>
</evidence>
<organism evidence="10 12">
    <name type="scientific">Cephus cinctus</name>
    <name type="common">Wheat stem sawfly</name>
    <dbReference type="NCBI Taxonomy" id="211228"/>
    <lineage>
        <taxon>Eukaryota</taxon>
        <taxon>Metazoa</taxon>
        <taxon>Ecdysozoa</taxon>
        <taxon>Arthropoda</taxon>
        <taxon>Hexapoda</taxon>
        <taxon>Insecta</taxon>
        <taxon>Pterygota</taxon>
        <taxon>Neoptera</taxon>
        <taxon>Endopterygota</taxon>
        <taxon>Hymenoptera</taxon>
        <taxon>Cephoidea</taxon>
        <taxon>Cephidae</taxon>
        <taxon>Cephus</taxon>
    </lineage>
</organism>
<dbReference type="GO" id="GO:0036064">
    <property type="term" value="C:ciliary basal body"/>
    <property type="evidence" value="ECO:0007669"/>
    <property type="project" value="TreeGrafter"/>
</dbReference>
<evidence type="ECO:0000256" key="9">
    <source>
        <dbReference type="SAM" id="Coils"/>
    </source>
</evidence>
<name>A0AAJ7R9H1_CEPCN</name>
<dbReference type="GeneID" id="107263732"/>
<keyword evidence="7 9" id="KW-0175">Coiled coil</keyword>
<evidence type="ECO:0000256" key="2">
    <source>
        <dbReference type="ARBA" id="ARBA00004300"/>
    </source>
</evidence>
<dbReference type="Pfam" id="PF11559">
    <property type="entry name" value="ADIP"/>
    <property type="match status" value="1"/>
</dbReference>
<evidence type="ECO:0000256" key="3">
    <source>
        <dbReference type="ARBA" id="ARBA00009291"/>
    </source>
</evidence>
<dbReference type="InterPro" id="IPR021622">
    <property type="entry name" value="Afadin/alpha-actinin-bd"/>
</dbReference>
<evidence type="ECO:0000256" key="8">
    <source>
        <dbReference type="ARBA" id="ARBA00023212"/>
    </source>
</evidence>
<dbReference type="GO" id="GO:0035735">
    <property type="term" value="P:intraciliary transport involved in cilium assembly"/>
    <property type="evidence" value="ECO:0007669"/>
    <property type="project" value="TreeGrafter"/>
</dbReference>
<keyword evidence="10" id="KW-1185">Reference proteome</keyword>
<evidence type="ECO:0000313" key="10">
    <source>
        <dbReference type="Proteomes" id="UP000694920"/>
    </source>
</evidence>
<dbReference type="KEGG" id="ccin:107263732"/>
<gene>
    <name evidence="11 12 13 14 15" type="primary">LOC107263732</name>
</gene>
<keyword evidence="6" id="KW-0965">Cell junction</keyword>
<keyword evidence="8" id="KW-0206">Cytoskeleton</keyword>
<dbReference type="RefSeq" id="XP_024936820.1">
    <property type="nucleotide sequence ID" value="XM_025081052.1"/>
</dbReference>
<dbReference type="PANTHER" id="PTHR46507:SF4">
    <property type="entry name" value="SSX FAMILY MEMBER 2 INTERACTING PROTEIN"/>
    <property type="match status" value="1"/>
</dbReference>
<dbReference type="GO" id="GO:0070161">
    <property type="term" value="C:anchoring junction"/>
    <property type="evidence" value="ECO:0007669"/>
    <property type="project" value="UniProtKB-SubCell"/>
</dbReference>
<dbReference type="PANTHER" id="PTHR46507">
    <property type="entry name" value="AFADIN- AND ALPHA-ACTININ-BINDING PROTEIN"/>
    <property type="match status" value="1"/>
</dbReference>
<feature type="coiled-coil region" evidence="9">
    <location>
        <begin position="207"/>
        <end position="241"/>
    </location>
</feature>
<dbReference type="RefSeq" id="XP_024936822.1">
    <property type="nucleotide sequence ID" value="XM_025081054.1"/>
</dbReference>
<dbReference type="GO" id="GO:0007155">
    <property type="term" value="P:cell adhesion"/>
    <property type="evidence" value="ECO:0007669"/>
    <property type="project" value="UniProtKB-KW"/>
</dbReference>
<accession>A0AAJ7R9H1</accession>
<evidence type="ECO:0000313" key="11">
    <source>
        <dbReference type="RefSeq" id="XP_024936819.1"/>
    </source>
</evidence>
<sequence>MATELSIAGSVRNLRMLLAQNQNQELEESEFCTTNNLENALSTLSEELESLGLESLTTSNNELHSIESLQTAFIKLVNMSWGLVNKQRTLMLSQSQLNDMHHKTSNDNANLMNRVKRLKEDLERKQHLLSESQERERRLRVQLDELSRNLKREKEETLKLRKQLQSKDSQHMHEMRRIQQNGHKLREQLQKSVGTYVPKDKAWQDMQAEHEKQVLLYQQTIRNLEENNQLMLQEANDLRDELSLYAEGIQLHVESSNIWKDEKLNI</sequence>
<dbReference type="InterPro" id="IPR052300">
    <property type="entry name" value="Adhesion_Centrosome_assoc"/>
</dbReference>
<dbReference type="AlphaFoldDB" id="A0AAJ7R9H1"/>
<evidence type="ECO:0000313" key="14">
    <source>
        <dbReference type="RefSeq" id="XP_024936822.1"/>
    </source>
</evidence>
<protein>
    <submittedName>
        <fullName evidence="11 12">Uncharacterized protein LOC107263732</fullName>
    </submittedName>
</protein>
<evidence type="ECO:0000313" key="15">
    <source>
        <dbReference type="RefSeq" id="XP_024936823.1"/>
    </source>
</evidence>
<evidence type="ECO:0000256" key="6">
    <source>
        <dbReference type="ARBA" id="ARBA00022949"/>
    </source>
</evidence>
<keyword evidence="4" id="KW-0963">Cytoplasm</keyword>
<evidence type="ECO:0000313" key="12">
    <source>
        <dbReference type="RefSeq" id="XP_024936820.1"/>
    </source>
</evidence>
<evidence type="ECO:0000256" key="7">
    <source>
        <dbReference type="ARBA" id="ARBA00023054"/>
    </source>
</evidence>